<dbReference type="RefSeq" id="WP_209367859.1">
    <property type="nucleotide sequence ID" value="NZ_CP046956.1"/>
</dbReference>
<evidence type="ECO:0000313" key="3">
    <source>
        <dbReference type="Proteomes" id="UP000665043"/>
    </source>
</evidence>
<organism evidence="2 3">
    <name type="scientific">Sediminibacillus dalangtanensis</name>
    <dbReference type="NCBI Taxonomy" id="2729421"/>
    <lineage>
        <taxon>Bacteria</taxon>
        <taxon>Bacillati</taxon>
        <taxon>Bacillota</taxon>
        <taxon>Bacilli</taxon>
        <taxon>Bacillales</taxon>
        <taxon>Bacillaceae</taxon>
        <taxon>Sediminibacillus</taxon>
    </lineage>
</organism>
<dbReference type="Proteomes" id="UP000665043">
    <property type="component" value="Chromosome"/>
</dbReference>
<proteinExistence type="predicted"/>
<accession>A0ABX7VTR0</accession>
<sequence length="177" mass="20113">MDISTVMNEKEDLEGLAAVYCRVHHPDNPEHHLERMKERIQKHAAYPGFKAMKAVNETGAPVGMAYGYTSMPGQFYRSKIEAFLDEKERRAWLDDCFEFVELAVDPAFQRMRMGSKLHDALLKESHHAVSVLTTQVDNRAAKSLYEAKGWVVIKSAIRPMETGPLLTLMGNSQLSRF</sequence>
<feature type="domain" description="N-acetyltransferase" evidence="1">
    <location>
        <begin position="1"/>
        <end position="171"/>
    </location>
</feature>
<dbReference type="EMBL" id="CP046956">
    <property type="protein sequence ID" value="QTM98863.1"/>
    <property type="molecule type" value="Genomic_DNA"/>
</dbReference>
<dbReference type="PROSITE" id="PS51186">
    <property type="entry name" value="GNAT"/>
    <property type="match status" value="1"/>
</dbReference>
<evidence type="ECO:0000259" key="1">
    <source>
        <dbReference type="PROSITE" id="PS51186"/>
    </source>
</evidence>
<name>A0ABX7VTR0_9BACI</name>
<dbReference type="InterPro" id="IPR016181">
    <property type="entry name" value="Acyl_CoA_acyltransferase"/>
</dbReference>
<reference evidence="2 3" key="1">
    <citation type="submission" date="2019-12" db="EMBL/GenBank/DDBJ databases">
        <title>The whole genome sequencing of a strain isolated from a Mars analog, Dalangtan Playa.</title>
        <authorList>
            <person name="Huang T."/>
        </authorList>
    </citation>
    <scope>NUCLEOTIDE SEQUENCE [LARGE SCALE GENOMIC DNA]</scope>
    <source>
        <strain evidence="2 3">DP4-553-S</strain>
    </source>
</reference>
<dbReference type="Pfam" id="PF00583">
    <property type="entry name" value="Acetyltransf_1"/>
    <property type="match status" value="1"/>
</dbReference>
<protein>
    <submittedName>
        <fullName evidence="2">GNAT family N-acetyltransferase</fullName>
    </submittedName>
</protein>
<dbReference type="Gene3D" id="3.40.630.30">
    <property type="match status" value="1"/>
</dbReference>
<dbReference type="InterPro" id="IPR000182">
    <property type="entry name" value="GNAT_dom"/>
</dbReference>
<keyword evidence="3" id="KW-1185">Reference proteome</keyword>
<dbReference type="SUPFAM" id="SSF55729">
    <property type="entry name" value="Acyl-CoA N-acyltransferases (Nat)"/>
    <property type="match status" value="1"/>
</dbReference>
<evidence type="ECO:0000313" key="2">
    <source>
        <dbReference type="EMBL" id="QTM98863.1"/>
    </source>
</evidence>
<gene>
    <name evidence="2" type="ORF">ERJ70_05850</name>
</gene>